<dbReference type="AlphaFoldDB" id="A0A0D1BXI1"/>
<dbReference type="Pfam" id="PF12698">
    <property type="entry name" value="ABC2_membrane_3"/>
    <property type="match status" value="1"/>
</dbReference>
<comment type="subcellular location">
    <subcellularLocation>
        <location evidence="1">Membrane</location>
        <topology evidence="1">Multi-pass membrane protein</topology>
    </subcellularLocation>
</comment>
<dbReference type="PANTHER" id="PTHR43027">
    <property type="entry name" value="DOXORUBICIN RESISTANCE ABC TRANSPORTER PERMEASE PROTEIN DRRC-RELATED"/>
    <property type="match status" value="1"/>
</dbReference>
<feature type="domain" description="ABC-2 type transporter transmembrane" evidence="6">
    <location>
        <begin position="19"/>
        <end position="317"/>
    </location>
</feature>
<dbReference type="InterPro" id="IPR013525">
    <property type="entry name" value="ABC2_TM"/>
</dbReference>
<comment type="caution">
    <text evidence="7">The sequence shown here is derived from an EMBL/GenBank/DDBJ whole genome shotgun (WGS) entry which is preliminary data.</text>
</comment>
<evidence type="ECO:0000256" key="4">
    <source>
        <dbReference type="ARBA" id="ARBA00023136"/>
    </source>
</evidence>
<keyword evidence="2 5" id="KW-0812">Transmembrane</keyword>
<feature type="transmembrane region" description="Helical" evidence="5">
    <location>
        <begin position="302"/>
        <end position="320"/>
    </location>
</feature>
<dbReference type="InterPro" id="IPR052902">
    <property type="entry name" value="ABC-2_transporter"/>
</dbReference>
<reference evidence="7 8" key="1">
    <citation type="submission" date="2014-06" db="EMBL/GenBank/DDBJ databases">
        <title>Genome characterization of distinct group I Clostridium botulinum lineages.</title>
        <authorList>
            <person name="Giordani F."/>
            <person name="Anselmo A."/>
            <person name="Fillo S."/>
            <person name="Palozzi A.M."/>
            <person name="Fortunato A."/>
            <person name="Gentile B."/>
            <person name="Ciammaruconi A."/>
            <person name="Anniballi F."/>
            <person name="De Medici D."/>
            <person name="Lista F."/>
        </authorList>
    </citation>
    <scope>NUCLEOTIDE SEQUENCE [LARGE SCALE GENOMIC DNA]</scope>
    <source>
        <strain evidence="7 8">B2 450</strain>
    </source>
</reference>
<evidence type="ECO:0000256" key="3">
    <source>
        <dbReference type="ARBA" id="ARBA00022989"/>
    </source>
</evidence>
<evidence type="ECO:0000256" key="1">
    <source>
        <dbReference type="ARBA" id="ARBA00004141"/>
    </source>
</evidence>
<evidence type="ECO:0000259" key="6">
    <source>
        <dbReference type="Pfam" id="PF12698"/>
    </source>
</evidence>
<dbReference type="GO" id="GO:0016020">
    <property type="term" value="C:membrane"/>
    <property type="evidence" value="ECO:0007669"/>
    <property type="project" value="UniProtKB-SubCell"/>
</dbReference>
<protein>
    <submittedName>
        <fullName evidence="7">Permease</fullName>
    </submittedName>
</protein>
<dbReference type="PANTHER" id="PTHR43027:SF1">
    <property type="entry name" value="DOXORUBICIN RESISTANCE ABC TRANSPORTER PERMEASE PROTEIN DRRC-RELATED"/>
    <property type="match status" value="1"/>
</dbReference>
<dbReference type="PATRIC" id="fig|1379739.3.peg.1977"/>
<feature type="transmembrane region" description="Helical" evidence="5">
    <location>
        <begin position="20"/>
        <end position="38"/>
    </location>
</feature>
<dbReference type="Proteomes" id="UP000032250">
    <property type="component" value="Unassembled WGS sequence"/>
</dbReference>
<feature type="transmembrane region" description="Helical" evidence="5">
    <location>
        <begin position="135"/>
        <end position="155"/>
    </location>
</feature>
<sequence length="329" mass="36854">MSVFTILKNNFYRIISKKSIIINTIIFVPLMIMAAVYFTDKMEIKGTIAVVSENKSVNLNTKYLKVKVLDKKPKMSELLLNKYDAVLEDKGNGKIEITTIKGDKFKNTIKNYLKAPQNINKNIDIGEKRGVGTNILGFLIMIILIQSVGLMVMYPEDRDFKTFRRILISPVSEGKYLLAQGIFNFIIIYMPVFLAIVIAKAVFNVDIGFSYGNLAILLSIITFLGTAFALFITSAIDDLESSLMLGSVIITLTSILSGSFYSFSDNNKILDIIINILPQKSYLILVQGIENGKNILSYKLELSYIVILILVLFTLASLMTKNSLKTGKY</sequence>
<keyword evidence="4 5" id="KW-0472">Membrane</keyword>
<dbReference type="OrthoDB" id="1655516at2"/>
<name>A0A0D1BXI1_CLOBO</name>
<dbReference type="HOGENOM" id="CLU_072737_0_0_9"/>
<dbReference type="GO" id="GO:0140359">
    <property type="term" value="F:ABC-type transporter activity"/>
    <property type="evidence" value="ECO:0007669"/>
    <property type="project" value="InterPro"/>
</dbReference>
<feature type="transmembrane region" description="Helical" evidence="5">
    <location>
        <begin position="243"/>
        <end position="263"/>
    </location>
</feature>
<gene>
    <name evidence="7" type="ORF">N495_08150</name>
</gene>
<proteinExistence type="predicted"/>
<evidence type="ECO:0000313" key="8">
    <source>
        <dbReference type="Proteomes" id="UP000032250"/>
    </source>
</evidence>
<feature type="transmembrane region" description="Helical" evidence="5">
    <location>
        <begin position="211"/>
        <end position="231"/>
    </location>
</feature>
<dbReference type="RefSeq" id="WP_003486375.1">
    <property type="nucleotide sequence ID" value="NZ_JXSU01000007.1"/>
</dbReference>
<evidence type="ECO:0000313" key="7">
    <source>
        <dbReference type="EMBL" id="KIS23566.1"/>
    </source>
</evidence>
<feature type="transmembrane region" description="Helical" evidence="5">
    <location>
        <begin position="176"/>
        <end position="199"/>
    </location>
</feature>
<dbReference type="EMBL" id="JXSU01000007">
    <property type="protein sequence ID" value="KIS23566.1"/>
    <property type="molecule type" value="Genomic_DNA"/>
</dbReference>
<organism evidence="7 8">
    <name type="scientific">Clostridium botulinum B2 450</name>
    <dbReference type="NCBI Taxonomy" id="1379739"/>
    <lineage>
        <taxon>Bacteria</taxon>
        <taxon>Bacillati</taxon>
        <taxon>Bacillota</taxon>
        <taxon>Clostridia</taxon>
        <taxon>Eubacteriales</taxon>
        <taxon>Clostridiaceae</taxon>
        <taxon>Clostridium</taxon>
    </lineage>
</organism>
<keyword evidence="3 5" id="KW-1133">Transmembrane helix</keyword>
<evidence type="ECO:0000256" key="2">
    <source>
        <dbReference type="ARBA" id="ARBA00022692"/>
    </source>
</evidence>
<accession>A0A0D1BXI1</accession>
<evidence type="ECO:0000256" key="5">
    <source>
        <dbReference type="SAM" id="Phobius"/>
    </source>
</evidence>